<dbReference type="Proteomes" id="UP000244089">
    <property type="component" value="Unassembled WGS sequence"/>
</dbReference>
<proteinExistence type="predicted"/>
<dbReference type="RefSeq" id="WP_108140512.1">
    <property type="nucleotide sequence ID" value="NZ_QAXS01000017.1"/>
</dbReference>
<evidence type="ECO:0000313" key="2">
    <source>
        <dbReference type="Proteomes" id="UP000244089"/>
    </source>
</evidence>
<dbReference type="OrthoDB" id="10005716at2"/>
<sequence length="138" mass="16621">MKFKKWLKSFLRTEQKYHQALKRLASPEGDTENLYGIFEDETVPDKKELRKYLRKKILAEIEQNNEKTNDPKEILDPVELVRKDRESDRLYNLINDEKKEELLELYRELEKAENESKDSKVGTSHDKLIKKIRKELEK</sequence>
<gene>
    <name evidence="1" type="ORF">C8C76_11738</name>
</gene>
<protein>
    <submittedName>
        <fullName evidence="1">Uncharacterized protein</fullName>
    </submittedName>
</protein>
<reference evidence="1 2" key="1">
    <citation type="submission" date="2018-04" db="EMBL/GenBank/DDBJ databases">
        <title>Subsurface microbial communities from deep shales in Ohio and West Virginia, USA.</title>
        <authorList>
            <person name="Wrighton K."/>
        </authorList>
    </citation>
    <scope>NUCLEOTIDE SEQUENCE [LARGE SCALE GENOMIC DNA]</scope>
    <source>
        <strain evidence="1 2">WC1</strain>
    </source>
</reference>
<comment type="caution">
    <text evidence="1">The sequence shown here is derived from an EMBL/GenBank/DDBJ whole genome shotgun (WGS) entry which is preliminary data.</text>
</comment>
<name>A0A2T5RIY4_9FIRM</name>
<evidence type="ECO:0000313" key="1">
    <source>
        <dbReference type="EMBL" id="PTV98381.1"/>
    </source>
</evidence>
<dbReference type="EMBL" id="QAXS01000017">
    <property type="protein sequence ID" value="PTV98381.1"/>
    <property type="molecule type" value="Genomic_DNA"/>
</dbReference>
<organism evidence="1 2">
    <name type="scientific">Halanaerobium saccharolyticum</name>
    <dbReference type="NCBI Taxonomy" id="43595"/>
    <lineage>
        <taxon>Bacteria</taxon>
        <taxon>Bacillati</taxon>
        <taxon>Bacillota</taxon>
        <taxon>Clostridia</taxon>
        <taxon>Halanaerobiales</taxon>
        <taxon>Halanaerobiaceae</taxon>
        <taxon>Halanaerobium</taxon>
    </lineage>
</organism>
<dbReference type="AlphaFoldDB" id="A0A2T5RIY4"/>
<accession>A0A2T5RIY4</accession>